<evidence type="ECO:0000313" key="1">
    <source>
        <dbReference type="EMBL" id="SHI22702.1"/>
    </source>
</evidence>
<protein>
    <submittedName>
        <fullName evidence="1">Uncharacterized protein</fullName>
    </submittedName>
</protein>
<dbReference type="Proteomes" id="UP000184241">
    <property type="component" value="Unassembled WGS sequence"/>
</dbReference>
<dbReference type="AlphaFoldDB" id="A0A1M5ZEW7"/>
<organism evidence="1 2">
    <name type="scientific">Clostridium intestinale DSM 6191</name>
    <dbReference type="NCBI Taxonomy" id="1121320"/>
    <lineage>
        <taxon>Bacteria</taxon>
        <taxon>Bacillati</taxon>
        <taxon>Bacillota</taxon>
        <taxon>Clostridia</taxon>
        <taxon>Eubacteriales</taxon>
        <taxon>Clostridiaceae</taxon>
        <taxon>Clostridium</taxon>
    </lineage>
</organism>
<accession>A0A1M5ZEW7</accession>
<reference evidence="1 2" key="1">
    <citation type="submission" date="2016-11" db="EMBL/GenBank/DDBJ databases">
        <authorList>
            <person name="Jaros S."/>
            <person name="Januszkiewicz K."/>
            <person name="Wedrychowicz H."/>
        </authorList>
    </citation>
    <scope>NUCLEOTIDE SEQUENCE [LARGE SCALE GENOMIC DNA]</scope>
    <source>
        <strain evidence="1 2">DSM 6191</strain>
    </source>
</reference>
<evidence type="ECO:0000313" key="2">
    <source>
        <dbReference type="Proteomes" id="UP000184241"/>
    </source>
</evidence>
<gene>
    <name evidence="1" type="ORF">SAMN02745941_02895</name>
</gene>
<dbReference type="RefSeq" id="WP_156337883.1">
    <property type="nucleotide sequence ID" value="NZ_FQXU01000008.1"/>
</dbReference>
<dbReference type="EMBL" id="FQXU01000008">
    <property type="protein sequence ID" value="SHI22702.1"/>
    <property type="molecule type" value="Genomic_DNA"/>
</dbReference>
<sequence length="49" mass="5789">MTNQDIVQELLKEVELIKAMLMVAPDSREVIMELLEMRLNDLEEMKNKI</sequence>
<name>A0A1M5ZEW7_9CLOT</name>
<proteinExistence type="predicted"/>